<sequence length="158" mass="15968">MSGPSRAAGRPAGGAATGGRAAGEHALRGAVGGEAIEPLAVVRGVVVPGDRRGRLLGFPTANLRPGPGAQLPPFGVYAGTAGGRPAAVSIGVRPTYGSGLEPLLEAHLLDFEGDLYGVELEVVLLHRLRPELAFAGEAELIAQIAADVAEVRRLVSPG</sequence>
<dbReference type="Gene3D" id="2.40.30.30">
    <property type="entry name" value="Riboflavin kinase-like"/>
    <property type="match status" value="1"/>
</dbReference>
<evidence type="ECO:0000313" key="11">
    <source>
        <dbReference type="Proteomes" id="UP000585272"/>
    </source>
</evidence>
<dbReference type="InterPro" id="IPR023465">
    <property type="entry name" value="Riboflavin_kinase_dom_sf"/>
</dbReference>
<evidence type="ECO:0000256" key="4">
    <source>
        <dbReference type="ARBA" id="ARBA00022679"/>
    </source>
</evidence>
<evidence type="ECO:0000256" key="1">
    <source>
        <dbReference type="ARBA" id="ARBA00012105"/>
    </source>
</evidence>
<dbReference type="EMBL" id="JACHNU010000002">
    <property type="protein sequence ID" value="MBB4662167.1"/>
    <property type="molecule type" value="Genomic_DNA"/>
</dbReference>
<dbReference type="SMART" id="SM00904">
    <property type="entry name" value="Flavokinase"/>
    <property type="match status" value="1"/>
</dbReference>
<dbReference type="GO" id="GO:0008531">
    <property type="term" value="F:riboflavin kinase activity"/>
    <property type="evidence" value="ECO:0007669"/>
    <property type="project" value="UniProtKB-EC"/>
</dbReference>
<name>A0A840IB73_9ACTN</name>
<keyword evidence="2" id="KW-0285">Flavoprotein</keyword>
<feature type="compositionally biased region" description="Low complexity" evidence="8">
    <location>
        <begin position="1"/>
        <end position="10"/>
    </location>
</feature>
<evidence type="ECO:0000256" key="3">
    <source>
        <dbReference type="ARBA" id="ARBA00022643"/>
    </source>
</evidence>
<keyword evidence="11" id="KW-1185">Reference proteome</keyword>
<evidence type="ECO:0000256" key="7">
    <source>
        <dbReference type="ARBA" id="ARBA00047880"/>
    </source>
</evidence>
<dbReference type="Pfam" id="PF01687">
    <property type="entry name" value="Flavokinase"/>
    <property type="match status" value="1"/>
</dbReference>
<dbReference type="GO" id="GO:0009231">
    <property type="term" value="P:riboflavin biosynthetic process"/>
    <property type="evidence" value="ECO:0007669"/>
    <property type="project" value="InterPro"/>
</dbReference>
<proteinExistence type="predicted"/>
<keyword evidence="5" id="KW-0547">Nucleotide-binding</keyword>
<dbReference type="GO" id="GO:0005524">
    <property type="term" value="F:ATP binding"/>
    <property type="evidence" value="ECO:0007669"/>
    <property type="project" value="UniProtKB-KW"/>
</dbReference>
<evidence type="ECO:0000313" key="10">
    <source>
        <dbReference type="EMBL" id="MBB4662167.1"/>
    </source>
</evidence>
<keyword evidence="6" id="KW-0067">ATP-binding</keyword>
<dbReference type="Proteomes" id="UP000585272">
    <property type="component" value="Unassembled WGS sequence"/>
</dbReference>
<dbReference type="InterPro" id="IPR015865">
    <property type="entry name" value="Riboflavin_kinase_bac/euk"/>
</dbReference>
<organism evidence="10 11">
    <name type="scientific">Conexibacter arvalis</name>
    <dbReference type="NCBI Taxonomy" id="912552"/>
    <lineage>
        <taxon>Bacteria</taxon>
        <taxon>Bacillati</taxon>
        <taxon>Actinomycetota</taxon>
        <taxon>Thermoleophilia</taxon>
        <taxon>Solirubrobacterales</taxon>
        <taxon>Conexibacteraceae</taxon>
        <taxon>Conexibacter</taxon>
    </lineage>
</organism>
<dbReference type="EC" id="2.7.1.26" evidence="1"/>
<feature type="region of interest" description="Disordered" evidence="8">
    <location>
        <begin position="1"/>
        <end position="21"/>
    </location>
</feature>
<comment type="catalytic activity">
    <reaction evidence="7">
        <text>riboflavin + ATP = FMN + ADP + H(+)</text>
        <dbReference type="Rhea" id="RHEA:14357"/>
        <dbReference type="ChEBI" id="CHEBI:15378"/>
        <dbReference type="ChEBI" id="CHEBI:30616"/>
        <dbReference type="ChEBI" id="CHEBI:57986"/>
        <dbReference type="ChEBI" id="CHEBI:58210"/>
        <dbReference type="ChEBI" id="CHEBI:456216"/>
        <dbReference type="EC" id="2.7.1.26"/>
    </reaction>
</comment>
<keyword evidence="3" id="KW-0288">FMN</keyword>
<dbReference type="RefSeq" id="WP_183341157.1">
    <property type="nucleotide sequence ID" value="NZ_JACHNU010000002.1"/>
</dbReference>
<evidence type="ECO:0000256" key="2">
    <source>
        <dbReference type="ARBA" id="ARBA00022630"/>
    </source>
</evidence>
<evidence type="ECO:0000259" key="9">
    <source>
        <dbReference type="SMART" id="SM00904"/>
    </source>
</evidence>
<evidence type="ECO:0000256" key="5">
    <source>
        <dbReference type="ARBA" id="ARBA00022741"/>
    </source>
</evidence>
<reference evidence="10 11" key="1">
    <citation type="submission" date="2020-08" db="EMBL/GenBank/DDBJ databases">
        <title>Genomic Encyclopedia of Archaeal and Bacterial Type Strains, Phase II (KMG-II): from individual species to whole genera.</title>
        <authorList>
            <person name="Goeker M."/>
        </authorList>
    </citation>
    <scope>NUCLEOTIDE SEQUENCE [LARGE SCALE GENOMIC DNA]</scope>
    <source>
        <strain evidence="10 11">DSM 23288</strain>
    </source>
</reference>
<keyword evidence="4" id="KW-0808">Transferase</keyword>
<dbReference type="SUPFAM" id="SSF82114">
    <property type="entry name" value="Riboflavin kinase-like"/>
    <property type="match status" value="1"/>
</dbReference>
<dbReference type="PANTHER" id="PTHR22749:SF6">
    <property type="entry name" value="RIBOFLAVIN KINASE"/>
    <property type="match status" value="1"/>
</dbReference>
<accession>A0A840IB73</accession>
<evidence type="ECO:0000256" key="6">
    <source>
        <dbReference type="ARBA" id="ARBA00022840"/>
    </source>
</evidence>
<gene>
    <name evidence="10" type="ORF">BDZ31_001753</name>
</gene>
<feature type="compositionally biased region" description="Gly residues" evidence="8">
    <location>
        <begin position="11"/>
        <end position="21"/>
    </location>
</feature>
<dbReference type="InterPro" id="IPR023468">
    <property type="entry name" value="Riboflavin_kinase"/>
</dbReference>
<comment type="caution">
    <text evidence="10">The sequence shown here is derived from an EMBL/GenBank/DDBJ whole genome shotgun (WGS) entry which is preliminary data.</text>
</comment>
<evidence type="ECO:0000256" key="8">
    <source>
        <dbReference type="SAM" id="MobiDB-lite"/>
    </source>
</evidence>
<dbReference type="PANTHER" id="PTHR22749">
    <property type="entry name" value="RIBOFLAVIN KINASE/FMN ADENYLYLTRANSFERASE"/>
    <property type="match status" value="1"/>
</dbReference>
<dbReference type="GO" id="GO:0009398">
    <property type="term" value="P:FMN biosynthetic process"/>
    <property type="evidence" value="ECO:0007669"/>
    <property type="project" value="TreeGrafter"/>
</dbReference>
<feature type="domain" description="Riboflavin kinase" evidence="9">
    <location>
        <begin position="39"/>
        <end position="156"/>
    </location>
</feature>
<protein>
    <recommendedName>
        <fullName evidence="1">riboflavin kinase</fullName>
        <ecNumber evidence="1">2.7.1.26</ecNumber>
    </recommendedName>
</protein>
<dbReference type="AlphaFoldDB" id="A0A840IB73"/>